<name>A0A0G4LGG0_VERLO</name>
<reference evidence="2 3" key="1">
    <citation type="submission" date="2015-05" db="EMBL/GenBank/DDBJ databases">
        <authorList>
            <person name="Wang D.B."/>
            <person name="Wang M."/>
        </authorList>
    </citation>
    <scope>NUCLEOTIDE SEQUENCE [LARGE SCALE GENOMIC DNA]</scope>
    <source>
        <strain evidence="2">VL1</strain>
    </source>
</reference>
<keyword evidence="1" id="KW-0812">Transmembrane</keyword>
<dbReference type="EMBL" id="CVQH01012225">
    <property type="protein sequence ID" value="CRK21123.1"/>
    <property type="molecule type" value="Genomic_DNA"/>
</dbReference>
<dbReference type="Proteomes" id="UP000044602">
    <property type="component" value="Unassembled WGS sequence"/>
</dbReference>
<keyword evidence="1" id="KW-1133">Transmembrane helix</keyword>
<organism evidence="2 3">
    <name type="scientific">Verticillium longisporum</name>
    <name type="common">Verticillium dahliae var. longisporum</name>
    <dbReference type="NCBI Taxonomy" id="100787"/>
    <lineage>
        <taxon>Eukaryota</taxon>
        <taxon>Fungi</taxon>
        <taxon>Dikarya</taxon>
        <taxon>Ascomycota</taxon>
        <taxon>Pezizomycotina</taxon>
        <taxon>Sordariomycetes</taxon>
        <taxon>Hypocreomycetidae</taxon>
        <taxon>Glomerellales</taxon>
        <taxon>Plectosphaerellaceae</taxon>
        <taxon>Verticillium</taxon>
    </lineage>
</organism>
<protein>
    <submittedName>
        <fullName evidence="2">Uncharacterized protein</fullName>
    </submittedName>
</protein>
<proteinExistence type="predicted"/>
<feature type="non-terminal residue" evidence="2">
    <location>
        <position position="188"/>
    </location>
</feature>
<sequence length="188" mass="21095">MPSIHNLKVRSLIGEREDQDVAIGAGDNVLDYMIIVLGLVFVGLLLAMVLFIIRRKRQSMARAEMLPDYHEVKGARNHQNLTIKTTQNGRSSVLVISKDGQPMLSNPNSPPYSPDNVPEIHITFPDEQDEAGQRKNGRVLVVRVGDGGVVGLEPVREEQLPAYEKENKSQFYSIDMDRIGGLKEKEYR</sequence>
<gene>
    <name evidence="2" type="ORF">BN1708_012999</name>
</gene>
<evidence type="ECO:0000313" key="2">
    <source>
        <dbReference type="EMBL" id="CRK21123.1"/>
    </source>
</evidence>
<evidence type="ECO:0000256" key="1">
    <source>
        <dbReference type="SAM" id="Phobius"/>
    </source>
</evidence>
<keyword evidence="3" id="KW-1185">Reference proteome</keyword>
<keyword evidence="1" id="KW-0472">Membrane</keyword>
<evidence type="ECO:0000313" key="3">
    <source>
        <dbReference type="Proteomes" id="UP000044602"/>
    </source>
</evidence>
<dbReference type="AlphaFoldDB" id="A0A0G4LGG0"/>
<feature type="transmembrane region" description="Helical" evidence="1">
    <location>
        <begin position="32"/>
        <end position="53"/>
    </location>
</feature>
<accession>A0A0G4LGG0</accession>